<feature type="region of interest" description="Disordered" evidence="4">
    <location>
        <begin position="751"/>
        <end position="782"/>
    </location>
</feature>
<dbReference type="GO" id="GO:0005634">
    <property type="term" value="C:nucleus"/>
    <property type="evidence" value="ECO:0007669"/>
    <property type="project" value="UniProtKB-SubCell"/>
</dbReference>
<feature type="region of interest" description="Disordered" evidence="4">
    <location>
        <begin position="449"/>
        <end position="476"/>
    </location>
</feature>
<evidence type="ECO:0000256" key="1">
    <source>
        <dbReference type="ARBA" id="ARBA00004123"/>
    </source>
</evidence>
<evidence type="ECO:0000256" key="3">
    <source>
        <dbReference type="ARBA" id="ARBA00023242"/>
    </source>
</evidence>
<reference evidence="6 7" key="1">
    <citation type="submission" date="2020-06" db="EMBL/GenBank/DDBJ databases">
        <authorList>
            <person name="Li R."/>
            <person name="Bekaert M."/>
        </authorList>
    </citation>
    <scope>NUCLEOTIDE SEQUENCE [LARGE SCALE GENOMIC DNA]</scope>
    <source>
        <strain evidence="7">wild</strain>
    </source>
</reference>
<protein>
    <submittedName>
        <fullName evidence="6">PELP1</fullName>
    </submittedName>
</protein>
<evidence type="ECO:0000256" key="4">
    <source>
        <dbReference type="SAM" id="MobiDB-lite"/>
    </source>
</evidence>
<evidence type="ECO:0000313" key="7">
    <source>
        <dbReference type="Proteomes" id="UP000507470"/>
    </source>
</evidence>
<dbReference type="OrthoDB" id="20900at2759"/>
<evidence type="ECO:0000256" key="2">
    <source>
        <dbReference type="ARBA" id="ARBA00010511"/>
    </source>
</evidence>
<dbReference type="AlphaFoldDB" id="A0A6J8DVR9"/>
<dbReference type="EMBL" id="CACVKT020007931">
    <property type="protein sequence ID" value="CAC5411975.1"/>
    <property type="molecule type" value="Genomic_DNA"/>
</dbReference>
<accession>A0A6J8DVR9</accession>
<dbReference type="GO" id="GO:0006364">
    <property type="term" value="P:rRNA processing"/>
    <property type="evidence" value="ECO:0007669"/>
    <property type="project" value="TreeGrafter"/>
</dbReference>
<dbReference type="PANTHER" id="PTHR34105">
    <property type="entry name" value="PROLINE-, GLUTAMIC ACID- AND LEUCINE-RICH PROTEIN 1"/>
    <property type="match status" value="1"/>
</dbReference>
<feature type="compositionally biased region" description="Polar residues" evidence="4">
    <location>
        <begin position="714"/>
        <end position="732"/>
    </location>
</feature>
<comment type="similarity">
    <text evidence="2">Belongs to the RIX1/PELP1 family.</text>
</comment>
<sequence>MDAPMENVIFAFKSEIIKNSKEISDFTCLLQLTDENKFFSLQKTYGLQETISYIHGCLNTSKLRTEGLILLEKLIEQCVTEIFTQNAVTWIRFIVQCLESHDPVVVKRLSCHVGCKIIPLTVNFTALSKDIISVLPQLLATLISASSEWLTASLKLLGVCIQSYPGPCGTFKTKLEAMVMELFKEQSVPKEAIALYVLLARCGGGGNKGIRFTEAWSYKFQQIITSLTEIVNLLYNGLNIPELASTFSVPVLPMRELPEMYTNRFNILSSYHHTYSLCLQELLSQPFPAPVKIPVSDVIKLVTKVLSVNIRDLTVRPSTERLLLSGYISTLHSDATVRPSTERLLLSGYISTLHSDAVLSLHSLISRCKTLLLPYSKSIITVMVKELMLFRTKVVYGQNRAHSSLRQIVYRTLVLWLKTTKSFTITTEEEDWLVQEILHDVRPHTDNMKTVSIKSKKSESFEPPPSKKKKKGGYSEISHGISTQKKVDLEANSELCMVALEVLYWFLTTVGCQLKQKIVEELQDFLISVAITFRCKGNYGIPYADDRCRHSLLRVMQAFNTMPHPTASSLLHYSLSVLRCTSQDSSLLVSSYSIESLQACEALIHARAPSYNVLKKVSREVIEDKIDIIQQDKGLERSNIFLSGQKTSLFESVGEKHNKDNGESKKSFTEKRCVEKNVIESNVEDIYERKQKQWGHSDSDSQQSRIIDHTVTMSTNNHGQMKPNLSGSNERQSPMEEQDYTIMDTDVDNTIGDFMESSENNSEGVKKEEEKHTLSTEDQENIVDMLSTFVDIDEDQ</sequence>
<feature type="domain" description="Pre-rRNA-processing protein RIX1 N-terminal" evidence="5">
    <location>
        <begin position="61"/>
        <end position="186"/>
    </location>
</feature>
<keyword evidence="3" id="KW-0539">Nucleus</keyword>
<comment type="subcellular location">
    <subcellularLocation>
        <location evidence="1">Nucleus</location>
    </subcellularLocation>
</comment>
<proteinExistence type="inferred from homology"/>
<dbReference type="Pfam" id="PF08167">
    <property type="entry name" value="RIX1"/>
    <property type="match status" value="1"/>
</dbReference>
<evidence type="ECO:0000259" key="5">
    <source>
        <dbReference type="Pfam" id="PF08167"/>
    </source>
</evidence>
<keyword evidence="7" id="KW-1185">Reference proteome</keyword>
<dbReference type="SUPFAM" id="SSF48371">
    <property type="entry name" value="ARM repeat"/>
    <property type="match status" value="1"/>
</dbReference>
<evidence type="ECO:0000313" key="6">
    <source>
        <dbReference type="EMBL" id="CAC5411975.1"/>
    </source>
</evidence>
<dbReference type="PANTHER" id="PTHR34105:SF1">
    <property type="entry name" value="PROLINE-, GLUTAMIC ACID- AND LEUCINE-RICH PROTEIN 1"/>
    <property type="match status" value="1"/>
</dbReference>
<gene>
    <name evidence="6" type="ORF">MCOR_45005</name>
</gene>
<dbReference type="InterPro" id="IPR012583">
    <property type="entry name" value="RIX1_N"/>
</dbReference>
<dbReference type="InterPro" id="IPR016024">
    <property type="entry name" value="ARM-type_fold"/>
</dbReference>
<organism evidence="6 7">
    <name type="scientific">Mytilus coruscus</name>
    <name type="common">Sea mussel</name>
    <dbReference type="NCBI Taxonomy" id="42192"/>
    <lineage>
        <taxon>Eukaryota</taxon>
        <taxon>Metazoa</taxon>
        <taxon>Spiralia</taxon>
        <taxon>Lophotrochozoa</taxon>
        <taxon>Mollusca</taxon>
        <taxon>Bivalvia</taxon>
        <taxon>Autobranchia</taxon>
        <taxon>Pteriomorphia</taxon>
        <taxon>Mytilida</taxon>
        <taxon>Mytiloidea</taxon>
        <taxon>Mytilidae</taxon>
        <taxon>Mytilinae</taxon>
        <taxon>Mytilus</taxon>
    </lineage>
</organism>
<feature type="compositionally biased region" description="Basic and acidic residues" evidence="4">
    <location>
        <begin position="764"/>
        <end position="775"/>
    </location>
</feature>
<dbReference type="Proteomes" id="UP000507470">
    <property type="component" value="Unassembled WGS sequence"/>
</dbReference>
<feature type="region of interest" description="Disordered" evidence="4">
    <location>
        <begin position="714"/>
        <end position="734"/>
    </location>
</feature>
<name>A0A6J8DVR9_MYTCO</name>